<dbReference type="EMBL" id="AP018448">
    <property type="protein sequence ID" value="BBC28950.1"/>
    <property type="molecule type" value="Genomic_DNA"/>
</dbReference>
<sequence length="515" mass="55646">MSVFAKIPPSVTTPDVQETRIGALRFTDGIPDADTCDTVFDNLDLTHGVDAYLAGLPGVSVRAIRQDFLDAGVADNTVLLYSGLMDSASLFLTGNADTVYFLSFLDLTDGPVTLQVPPGCLGTIDDMWFRWVTDFGLPGPDRGVGGTYLLLPPGYDGPEPEGGLFVYRCSTWQAIVLGRAFLEDGDPAPTVARIKETLRISPYTPGSYGTSIGSFLQGSAPLAPITPADPPAFTEGTGLAINTLPPNDYSFYELLDTLVQEQPAESVGLEAGGAFREIGIAHGHDFKPDDRMRRLLKEAVAIGNASARTVGLRARPQEGFSYYANSAWYNPLFIGGYDWTSPPPEITADGVQLDERVSGRALDSRTAFFYIATGDSPAMCMRLTGVGSQYLIVTLDSAGQPFDGARHYRLTLPPGIPAARFWSLTLYDNQTRSMLQTPQRFPWAGSQSYPGPAATANQDGTITLHLAPERPGDAAEGTWIQTTPGKGWFAILRFYSPEQPFFDKTWRPGEVEPAG</sequence>
<name>A0ABN5V7Q5_9ACTN</name>
<dbReference type="Pfam" id="PF06742">
    <property type="entry name" value="DUF1214"/>
    <property type="match status" value="1"/>
</dbReference>
<dbReference type="Gene3D" id="2.60.120.600">
    <property type="entry name" value="Domain of unknown function DUF1214, C-terminal domain"/>
    <property type="match status" value="1"/>
</dbReference>
<dbReference type="Gene3D" id="2.60.40.1610">
    <property type="entry name" value="Domain of unknown function DUF1254"/>
    <property type="match status" value="1"/>
</dbReference>
<reference evidence="3 4" key="2">
    <citation type="journal article" date="2023" name="ChemBioChem">
        <title>Acyltransferase Domain Exchange between Two Independent Type I Polyketide Synthases in the Same Producer Strain of Macrolide Antibiotics.</title>
        <authorList>
            <person name="Kudo F."/>
            <person name="Kishikawa K."/>
            <person name="Tsuboi K."/>
            <person name="Kido T."/>
            <person name="Usui T."/>
            <person name="Hashimoto J."/>
            <person name="Shin-Ya K."/>
            <person name="Miyanaga A."/>
            <person name="Eguchi T."/>
        </authorList>
    </citation>
    <scope>NUCLEOTIDE SEQUENCE [LARGE SCALE GENOMIC DNA]</scope>
    <source>
        <strain evidence="3 4">A-8890</strain>
    </source>
</reference>
<dbReference type="InterPro" id="IPR010679">
    <property type="entry name" value="DUF1254"/>
</dbReference>
<dbReference type="Pfam" id="PF06863">
    <property type="entry name" value="DUF1254"/>
    <property type="match status" value="1"/>
</dbReference>
<protein>
    <recommendedName>
        <fullName evidence="5">DUF1254 domain-containing protein</fullName>
    </recommendedName>
</protein>
<dbReference type="InterPro" id="IPR037050">
    <property type="entry name" value="DUF1254_sf"/>
</dbReference>
<feature type="domain" description="DUF1214" evidence="1">
    <location>
        <begin position="388"/>
        <end position="499"/>
    </location>
</feature>
<reference evidence="3 4" key="1">
    <citation type="journal article" date="2010" name="ChemBioChem">
        <title>Cloning and characterization of the biosynthetic gene cluster of 16-membered macrolide antibiotic FD-891: involvement of a dual functional cytochrome P450 monooxygenase catalyzing epoxidation and hydroxylation.</title>
        <authorList>
            <person name="Kudo F."/>
            <person name="Motegi A."/>
            <person name="Mizoue K."/>
            <person name="Eguchi T."/>
        </authorList>
    </citation>
    <scope>NUCLEOTIDE SEQUENCE [LARGE SCALE GENOMIC DNA]</scope>
    <source>
        <strain evidence="3 4">A-8890</strain>
    </source>
</reference>
<evidence type="ECO:0000259" key="1">
    <source>
        <dbReference type="Pfam" id="PF06742"/>
    </source>
</evidence>
<dbReference type="Gene3D" id="1.10.3360.10">
    <property type="entry name" value="VPA0735-like domain"/>
    <property type="match status" value="1"/>
</dbReference>
<evidence type="ECO:0008006" key="5">
    <source>
        <dbReference type="Google" id="ProtNLM"/>
    </source>
</evidence>
<dbReference type="RefSeq" id="WP_286246877.1">
    <property type="nucleotide sequence ID" value="NZ_AP018448.1"/>
</dbReference>
<gene>
    <name evidence="3" type="ORF">SGFS_002410</name>
</gene>
<feature type="domain" description="DUF1254" evidence="2">
    <location>
        <begin position="82"/>
        <end position="202"/>
    </location>
</feature>
<organism evidence="3 4">
    <name type="scientific">Streptomyces graminofaciens</name>
    <dbReference type="NCBI Taxonomy" id="68212"/>
    <lineage>
        <taxon>Bacteria</taxon>
        <taxon>Bacillati</taxon>
        <taxon>Actinomycetota</taxon>
        <taxon>Actinomycetes</taxon>
        <taxon>Kitasatosporales</taxon>
        <taxon>Streptomycetaceae</taxon>
        <taxon>Streptomyces</taxon>
    </lineage>
</organism>
<keyword evidence="4" id="KW-1185">Reference proteome</keyword>
<accession>A0ABN5V7Q5</accession>
<dbReference type="InterPro" id="IPR010621">
    <property type="entry name" value="DUF1214"/>
</dbReference>
<dbReference type="Proteomes" id="UP001321542">
    <property type="component" value="Chromosome"/>
</dbReference>
<dbReference type="PANTHER" id="PTHR36509">
    <property type="entry name" value="BLL3101 PROTEIN"/>
    <property type="match status" value="1"/>
</dbReference>
<dbReference type="PANTHER" id="PTHR36509:SF3">
    <property type="entry name" value="SIGNAL PEPTIDE PROTEIN"/>
    <property type="match status" value="1"/>
</dbReference>
<dbReference type="InterPro" id="IPR037049">
    <property type="entry name" value="DUF1214_C_sf"/>
</dbReference>
<evidence type="ECO:0000313" key="3">
    <source>
        <dbReference type="EMBL" id="BBC28950.1"/>
    </source>
</evidence>
<evidence type="ECO:0000259" key="2">
    <source>
        <dbReference type="Pfam" id="PF06863"/>
    </source>
</evidence>
<evidence type="ECO:0000313" key="4">
    <source>
        <dbReference type="Proteomes" id="UP001321542"/>
    </source>
</evidence>
<proteinExistence type="predicted"/>
<dbReference type="SUPFAM" id="SSF160935">
    <property type="entry name" value="VPA0735-like"/>
    <property type="match status" value="1"/>
</dbReference>